<evidence type="ECO:0000256" key="7">
    <source>
        <dbReference type="SAM" id="MobiDB-lite"/>
    </source>
</evidence>
<evidence type="ECO:0000256" key="5">
    <source>
        <dbReference type="PROSITE-ProRule" id="PRU00309"/>
    </source>
</evidence>
<evidence type="ECO:0000313" key="9">
    <source>
        <dbReference type="Proteomes" id="UP000515163"/>
    </source>
</evidence>
<name>A0A6P8HA65_ACTTE</name>
<reference evidence="10" key="1">
    <citation type="submission" date="2025-08" db="UniProtKB">
        <authorList>
            <consortium name="RefSeq"/>
        </authorList>
    </citation>
    <scope>IDENTIFICATION</scope>
    <source>
        <tissue evidence="10">Tentacle</tissue>
    </source>
</reference>
<dbReference type="Proteomes" id="UP000515163">
    <property type="component" value="Unplaced"/>
</dbReference>
<dbReference type="InterPro" id="IPR038441">
    <property type="entry name" value="THAP_Znf_sf"/>
</dbReference>
<feature type="non-terminal residue" evidence="10">
    <location>
        <position position="423"/>
    </location>
</feature>
<feature type="coiled-coil region" evidence="6">
    <location>
        <begin position="185"/>
        <end position="219"/>
    </location>
</feature>
<dbReference type="SUPFAM" id="SSF57716">
    <property type="entry name" value="Glucocorticoid receptor-like (DNA-binding domain)"/>
    <property type="match status" value="1"/>
</dbReference>
<dbReference type="KEGG" id="aten:116290449"/>
<evidence type="ECO:0000256" key="1">
    <source>
        <dbReference type="ARBA" id="ARBA00022723"/>
    </source>
</evidence>
<keyword evidence="4 5" id="KW-0238">DNA-binding</keyword>
<organism evidence="9 10">
    <name type="scientific">Actinia tenebrosa</name>
    <name type="common">Australian red waratah sea anemone</name>
    <dbReference type="NCBI Taxonomy" id="6105"/>
    <lineage>
        <taxon>Eukaryota</taxon>
        <taxon>Metazoa</taxon>
        <taxon>Cnidaria</taxon>
        <taxon>Anthozoa</taxon>
        <taxon>Hexacorallia</taxon>
        <taxon>Actiniaria</taxon>
        <taxon>Actiniidae</taxon>
        <taxon>Actinia</taxon>
    </lineage>
</organism>
<feature type="domain" description="THAP-type" evidence="8">
    <location>
        <begin position="15"/>
        <end position="106"/>
    </location>
</feature>
<evidence type="ECO:0000256" key="3">
    <source>
        <dbReference type="ARBA" id="ARBA00022833"/>
    </source>
</evidence>
<dbReference type="Pfam" id="PF13613">
    <property type="entry name" value="HTH_Tnp_4"/>
    <property type="match status" value="1"/>
</dbReference>
<accession>A0A6P8HA65</accession>
<keyword evidence="1" id="KW-0479">Metal-binding</keyword>
<dbReference type="PANTHER" id="PTHR23080:SF133">
    <property type="entry name" value="SI:CH211-262I1.5-RELATED"/>
    <property type="match status" value="1"/>
</dbReference>
<keyword evidence="3" id="KW-0862">Zinc</keyword>
<dbReference type="PANTHER" id="PTHR23080">
    <property type="entry name" value="THAP DOMAIN PROTEIN"/>
    <property type="match status" value="1"/>
</dbReference>
<dbReference type="OrthoDB" id="5987038at2759"/>
<dbReference type="FunCoup" id="A0A6P8HA65">
    <property type="interactions" value="2441"/>
</dbReference>
<dbReference type="GO" id="GO:0008270">
    <property type="term" value="F:zinc ion binding"/>
    <property type="evidence" value="ECO:0007669"/>
    <property type="project" value="UniProtKB-KW"/>
</dbReference>
<feature type="region of interest" description="Disordered" evidence="7">
    <location>
        <begin position="106"/>
        <end position="145"/>
    </location>
</feature>
<evidence type="ECO:0000256" key="6">
    <source>
        <dbReference type="SAM" id="Coils"/>
    </source>
</evidence>
<evidence type="ECO:0000259" key="8">
    <source>
        <dbReference type="PROSITE" id="PS50950"/>
    </source>
</evidence>
<protein>
    <submittedName>
        <fullName evidence="10">Uncharacterized protein LOC116290449</fullName>
    </submittedName>
</protein>
<proteinExistence type="predicted"/>
<dbReference type="InterPro" id="IPR027805">
    <property type="entry name" value="Transposase_HTH_dom"/>
</dbReference>
<sequence>MDESLYPEEASSDSLKRRGKHCAAFGCTNSFYGADGRPTGYHFFRFPMDIQRRNRWCNLIKRMHGKDGFFVTNSTYICSEHFREEQIDKKLSGRWDLKKGAEPSKFSWTEQKMQRKPPAKRSYPETNTKQKEMAQEPKELSSSKEVVSSVDNVSVSLCYDSTENMPSPTAESEILTETPTTSDIIADLQRRMELLQSELADCQQKLNEAEKSKSVLLERQFSLEKIKQDTDAILFYTGFPCYEALISFFNFIEPKLLKMQYWKGDSRLVKDSQDYQEDQNRKKPGPSRKLSYLDEFLLVLMRLKAGLFVQDLADRFGISKGLVSRLSCKMSNSETDSSCSYDSDDSEFNFLPGYVLEVEGEQDASTSTNKDLTEVDYSDTFMPYADEPIANQEWLDEYDKQQDIQKEFERKLQSRYDEEDVSS</sequence>
<gene>
    <name evidence="10" type="primary">LOC116290449</name>
</gene>
<evidence type="ECO:0000256" key="4">
    <source>
        <dbReference type="ARBA" id="ARBA00023125"/>
    </source>
</evidence>
<evidence type="ECO:0000256" key="2">
    <source>
        <dbReference type="ARBA" id="ARBA00022771"/>
    </source>
</evidence>
<dbReference type="AlphaFoldDB" id="A0A6P8HA65"/>
<keyword evidence="9" id="KW-1185">Reference proteome</keyword>
<dbReference type="PROSITE" id="PS50950">
    <property type="entry name" value="ZF_THAP"/>
    <property type="match status" value="1"/>
</dbReference>
<evidence type="ECO:0000313" key="10">
    <source>
        <dbReference type="RefSeq" id="XP_031553339.1"/>
    </source>
</evidence>
<keyword evidence="2 5" id="KW-0863">Zinc-finger</keyword>
<dbReference type="RefSeq" id="XP_031553339.1">
    <property type="nucleotide sequence ID" value="XM_031697479.1"/>
</dbReference>
<feature type="compositionally biased region" description="Basic and acidic residues" evidence="7">
    <location>
        <begin position="128"/>
        <end position="142"/>
    </location>
</feature>
<dbReference type="Gene3D" id="6.20.210.20">
    <property type="entry name" value="THAP domain"/>
    <property type="match status" value="1"/>
</dbReference>
<dbReference type="InterPro" id="IPR006612">
    <property type="entry name" value="THAP_Znf"/>
</dbReference>
<dbReference type="SMART" id="SM00692">
    <property type="entry name" value="DM3"/>
    <property type="match status" value="1"/>
</dbReference>
<dbReference type="SMART" id="SM00980">
    <property type="entry name" value="THAP"/>
    <property type="match status" value="1"/>
</dbReference>
<dbReference type="GeneID" id="116290449"/>
<dbReference type="InParanoid" id="A0A6P8HA65"/>
<dbReference type="GO" id="GO:0003677">
    <property type="term" value="F:DNA binding"/>
    <property type="evidence" value="ECO:0007669"/>
    <property type="project" value="UniProtKB-UniRule"/>
</dbReference>
<dbReference type="Pfam" id="PF05485">
    <property type="entry name" value="THAP"/>
    <property type="match status" value="1"/>
</dbReference>
<keyword evidence="6" id="KW-0175">Coiled coil</keyword>